<dbReference type="EMBL" id="JAOYFB010000002">
    <property type="protein sequence ID" value="KAK4008354.1"/>
    <property type="molecule type" value="Genomic_DNA"/>
</dbReference>
<gene>
    <name evidence="1" type="ORF">OUZ56_013495</name>
</gene>
<proteinExistence type="predicted"/>
<organism evidence="1 2">
    <name type="scientific">Daphnia magna</name>
    <dbReference type="NCBI Taxonomy" id="35525"/>
    <lineage>
        <taxon>Eukaryota</taxon>
        <taxon>Metazoa</taxon>
        <taxon>Ecdysozoa</taxon>
        <taxon>Arthropoda</taxon>
        <taxon>Crustacea</taxon>
        <taxon>Branchiopoda</taxon>
        <taxon>Diplostraca</taxon>
        <taxon>Cladocera</taxon>
        <taxon>Anomopoda</taxon>
        <taxon>Daphniidae</taxon>
        <taxon>Daphnia</taxon>
    </lineage>
</organism>
<dbReference type="Proteomes" id="UP001234178">
    <property type="component" value="Unassembled WGS sequence"/>
</dbReference>
<evidence type="ECO:0000313" key="1">
    <source>
        <dbReference type="EMBL" id="KAK4008354.1"/>
    </source>
</evidence>
<protein>
    <submittedName>
        <fullName evidence="1">Uncharacterized protein</fullName>
    </submittedName>
</protein>
<evidence type="ECO:0000313" key="2">
    <source>
        <dbReference type="Proteomes" id="UP001234178"/>
    </source>
</evidence>
<name>A0ABQ9Z621_9CRUS</name>
<sequence>MKPRNHHRQLLELMTAWFNPCLREFHENQQDTSIVEKKHPDIFLMIVPAELQFLETVWEESENVAAAVGVLVLLDDILTY</sequence>
<reference evidence="1 2" key="1">
    <citation type="journal article" date="2023" name="Nucleic Acids Res.">
        <title>The hologenome of Daphnia magna reveals possible DNA methylation and microbiome-mediated evolution of the host genome.</title>
        <authorList>
            <person name="Chaturvedi A."/>
            <person name="Li X."/>
            <person name="Dhandapani V."/>
            <person name="Marshall H."/>
            <person name="Kissane S."/>
            <person name="Cuenca-Cambronero M."/>
            <person name="Asole G."/>
            <person name="Calvet F."/>
            <person name="Ruiz-Romero M."/>
            <person name="Marangio P."/>
            <person name="Guigo R."/>
            <person name="Rago D."/>
            <person name="Mirbahai L."/>
            <person name="Eastwood N."/>
            <person name="Colbourne J.K."/>
            <person name="Zhou J."/>
            <person name="Mallon E."/>
            <person name="Orsini L."/>
        </authorList>
    </citation>
    <scope>NUCLEOTIDE SEQUENCE [LARGE SCALE GENOMIC DNA]</scope>
    <source>
        <strain evidence="1">LRV0_1</strain>
    </source>
</reference>
<comment type="caution">
    <text evidence="1">The sequence shown here is derived from an EMBL/GenBank/DDBJ whole genome shotgun (WGS) entry which is preliminary data.</text>
</comment>
<keyword evidence="2" id="KW-1185">Reference proteome</keyword>
<accession>A0ABQ9Z621</accession>